<evidence type="ECO:0000313" key="2">
    <source>
        <dbReference type="EMBL" id="KAJ8870356.1"/>
    </source>
</evidence>
<dbReference type="Proteomes" id="UP001159363">
    <property type="component" value="Chromosome 12"/>
</dbReference>
<dbReference type="EMBL" id="JARBHB010000013">
    <property type="protein sequence ID" value="KAJ8870356.1"/>
    <property type="molecule type" value="Genomic_DNA"/>
</dbReference>
<sequence length="657" mass="73591">MCTLEPQMSVHWLLRHRVASVTPHLAVWYLLLVSLQVCYWITVFQGVSNRLRSNCKVNSTSVRGLRACPDSPGECSLAHSLLMSQRVLSAVTTRRRERERESGRRRTLGAHSRTLSGSHFHQLFGAATAERLACSPPTKVGSIPGQISRGFSHTAGRQVFSGISRLPRPFIPVLLYTHLNRLRRLSRPRFKSLGQYQLGSPLVDDRPVTTAVKYKVVSGVVWTNRTMTFDQSNNKVAAESAVGRHSTARTLHAISEPLRVGAMAHLQLIPARQRRVVNCCKVSWRLPSAVHSRCTQQEPVSTVQFREIDCIPATRKRASRWPLHGSCGTRKQATGYGTELTPAYLATVHHTPLAGRILTLLRRHSLPPPQDCLLLTRTSETRTPGENLFSWRLVDALTRNTVESLQPRPYIPVGWACSLVESSLSLSLQTLHIHNGRLHFAREYLPLSAATQSSESSRSCCSRTVQLKVLLFVPFVFFYITIKRMGPRWCSGETTRLLSRQIGSDSRYVGIVPTHAAGLRVFSGISRFSRSCIPVLLHTHLASSSWALKVLLLRATQISPLTHSFTIKRMGPRLNYSPPSRQIGFDSQYVGIVPDHAAGLRVFPGISHSPAFAFSPHFIRIVFQEFYVKRQSKSLHSNSLWCISTDVSLTAIRFLFL</sequence>
<keyword evidence="3" id="KW-1185">Reference proteome</keyword>
<name>A0ABQ9GFN2_9NEOP</name>
<evidence type="ECO:0000313" key="3">
    <source>
        <dbReference type="Proteomes" id="UP001159363"/>
    </source>
</evidence>
<comment type="caution">
    <text evidence="2">The sequence shown here is derived from an EMBL/GenBank/DDBJ whole genome shotgun (WGS) entry which is preliminary data.</text>
</comment>
<gene>
    <name evidence="2" type="ORF">PR048_029377</name>
</gene>
<keyword evidence="1" id="KW-0812">Transmembrane</keyword>
<keyword evidence="1" id="KW-1133">Transmembrane helix</keyword>
<keyword evidence="1" id="KW-0472">Membrane</keyword>
<protein>
    <submittedName>
        <fullName evidence="2">Uncharacterized protein</fullName>
    </submittedName>
</protein>
<proteinExistence type="predicted"/>
<accession>A0ABQ9GFN2</accession>
<evidence type="ECO:0000256" key="1">
    <source>
        <dbReference type="SAM" id="Phobius"/>
    </source>
</evidence>
<reference evidence="2 3" key="1">
    <citation type="submission" date="2023-02" db="EMBL/GenBank/DDBJ databases">
        <title>LHISI_Scaffold_Assembly.</title>
        <authorList>
            <person name="Stuart O.P."/>
            <person name="Cleave R."/>
            <person name="Magrath M.J.L."/>
            <person name="Mikheyev A.S."/>
        </authorList>
    </citation>
    <scope>NUCLEOTIDE SEQUENCE [LARGE SCALE GENOMIC DNA]</scope>
    <source>
        <strain evidence="2">Daus_M_001</strain>
        <tissue evidence="2">Leg muscle</tissue>
    </source>
</reference>
<organism evidence="2 3">
    <name type="scientific">Dryococelus australis</name>
    <dbReference type="NCBI Taxonomy" id="614101"/>
    <lineage>
        <taxon>Eukaryota</taxon>
        <taxon>Metazoa</taxon>
        <taxon>Ecdysozoa</taxon>
        <taxon>Arthropoda</taxon>
        <taxon>Hexapoda</taxon>
        <taxon>Insecta</taxon>
        <taxon>Pterygota</taxon>
        <taxon>Neoptera</taxon>
        <taxon>Polyneoptera</taxon>
        <taxon>Phasmatodea</taxon>
        <taxon>Verophasmatodea</taxon>
        <taxon>Anareolatae</taxon>
        <taxon>Phasmatidae</taxon>
        <taxon>Eurycanthinae</taxon>
        <taxon>Dryococelus</taxon>
    </lineage>
</organism>
<feature type="transmembrane region" description="Helical" evidence="1">
    <location>
        <begin position="25"/>
        <end position="47"/>
    </location>
</feature>